<dbReference type="EMBL" id="LR788499">
    <property type="protein sequence ID" value="CAB3264361.1"/>
    <property type="molecule type" value="mRNA"/>
</dbReference>
<accession>A0A6F9DME7</accession>
<dbReference type="Gene3D" id="3.80.10.10">
    <property type="entry name" value="Ribonuclease Inhibitor"/>
    <property type="match status" value="1"/>
</dbReference>
<dbReference type="Pfam" id="PF13516">
    <property type="entry name" value="LRR_6"/>
    <property type="match status" value="2"/>
</dbReference>
<name>A0A6F9DME7_9ASCI</name>
<evidence type="ECO:0000313" key="1">
    <source>
        <dbReference type="EMBL" id="CAB3264361.1"/>
    </source>
</evidence>
<reference evidence="1" key="1">
    <citation type="submission" date="2020-04" db="EMBL/GenBank/DDBJ databases">
        <authorList>
            <person name="Neveu A P."/>
        </authorList>
    </citation>
    <scope>NUCLEOTIDE SEQUENCE</scope>
    <source>
        <tissue evidence="1">Whole embryo</tissue>
    </source>
</reference>
<dbReference type="SUPFAM" id="SSF52047">
    <property type="entry name" value="RNI-like"/>
    <property type="match status" value="1"/>
</dbReference>
<dbReference type="PANTHER" id="PTHR46761:SF2">
    <property type="entry name" value="RAN GTPASE-ACTIVATING PROTEIN 1"/>
    <property type="match status" value="1"/>
</dbReference>
<proteinExistence type="evidence at transcript level"/>
<dbReference type="InterPro" id="IPR045203">
    <property type="entry name" value="RanGAP1/2"/>
</dbReference>
<dbReference type="PANTHER" id="PTHR46761">
    <property type="entry name" value="RAN GTPASE-ACTIVATING PROTEIN 1"/>
    <property type="match status" value="1"/>
</dbReference>
<dbReference type="GO" id="GO:0005096">
    <property type="term" value="F:GTPase activator activity"/>
    <property type="evidence" value="ECO:0007669"/>
    <property type="project" value="InterPro"/>
</dbReference>
<organism evidence="1">
    <name type="scientific">Phallusia mammillata</name>
    <dbReference type="NCBI Taxonomy" id="59560"/>
    <lineage>
        <taxon>Eukaryota</taxon>
        <taxon>Metazoa</taxon>
        <taxon>Chordata</taxon>
        <taxon>Tunicata</taxon>
        <taxon>Ascidiacea</taxon>
        <taxon>Phlebobranchia</taxon>
        <taxon>Ascidiidae</taxon>
        <taxon>Phallusia</taxon>
    </lineage>
</organism>
<protein>
    <submittedName>
        <fullName evidence="1">NACHT, LRR and PYD domains-containing protein 1-like</fullName>
    </submittedName>
</protein>
<sequence length="350" mass="38936">MDLLGYCDVILELLSDIIELTLLNCNVPITFVEKLGDFVAQHKINLSFLNVSGIDLNGVGQLMDTCIHTIPVLQLAGCNLNDDDFTSWSRAIRERNTNMDLLNLSYNVLSQNALENLAPSVHQLDGWLLHRCSISGDGLKQLCHEILKRQKPMNVFSLKNNNIGLIGVSEVSTCVHNIRQLWLDNCNLTGTCLKPFLLAILKLDHQMETFSIGGNKVGSEIIPMLAKCVHKSKRLDLDNCGMNADEVKIVTNETKFQDEPMTFLALSKNKFGDEGAIALTGCLNKVEVLDLRNCDITSVGAKALWEANLKWKREIWGLDSEFEEASETSASSDEMAPVVTNLKKKRCQIS</sequence>
<gene>
    <name evidence="1" type="primary">Nlrp11-002</name>
</gene>
<dbReference type="AlphaFoldDB" id="A0A6F9DME7"/>
<dbReference type="InterPro" id="IPR032675">
    <property type="entry name" value="LRR_dom_sf"/>
</dbReference>
<dbReference type="InterPro" id="IPR001611">
    <property type="entry name" value="Leu-rich_rpt"/>
</dbReference>